<dbReference type="AlphaFoldDB" id="A0A7K0BWP6"/>
<evidence type="ECO:0000256" key="7">
    <source>
        <dbReference type="RuleBase" id="RU367016"/>
    </source>
</evidence>
<dbReference type="Proteomes" id="UP000487268">
    <property type="component" value="Unassembled WGS sequence"/>
</dbReference>
<feature type="transmembrane region" description="Helical" evidence="7">
    <location>
        <begin position="133"/>
        <end position="154"/>
    </location>
</feature>
<organism evidence="9 10">
    <name type="scientific">Actinomadura macrotermitis</name>
    <dbReference type="NCBI Taxonomy" id="2585200"/>
    <lineage>
        <taxon>Bacteria</taxon>
        <taxon>Bacillati</taxon>
        <taxon>Actinomycetota</taxon>
        <taxon>Actinomycetes</taxon>
        <taxon>Streptosporangiales</taxon>
        <taxon>Thermomonosporaceae</taxon>
        <taxon>Actinomadura</taxon>
    </lineage>
</organism>
<evidence type="ECO:0000256" key="2">
    <source>
        <dbReference type="ARBA" id="ARBA00010792"/>
    </source>
</evidence>
<dbReference type="RefSeq" id="WP_153535070.1">
    <property type="nucleotide sequence ID" value="NZ_WEGH01000002.1"/>
</dbReference>
<dbReference type="InterPro" id="IPR032818">
    <property type="entry name" value="DedA-like"/>
</dbReference>
<protein>
    <submittedName>
        <fullName evidence="9">Protein DedA</fullName>
    </submittedName>
</protein>
<gene>
    <name evidence="9" type="primary">dedA_2</name>
    <name evidence="9" type="ORF">ACRB68_36660</name>
</gene>
<dbReference type="InterPro" id="IPR032816">
    <property type="entry name" value="VTT_dom"/>
</dbReference>
<sequence length="194" mass="19743">MEMLHTAVSSPWFYAALFAVALVDGFFLVVPSESMVITAGVYAASGELSVLPAAALAAAGAFLGDHVSYLAGRASGDRLAGRPGTRRHRALAWASGVLAERGGLVLVVARYVPGGRTAVTLTMGAAGYPLRSFSLFAAIAAVGWAVYGTVLGYVGGVAFEDDPLKGVAVGLGLALAVTVLVEAARHLGRRKAAA</sequence>
<feature type="transmembrane region" description="Helical" evidence="7">
    <location>
        <begin position="166"/>
        <end position="184"/>
    </location>
</feature>
<comment type="subcellular location">
    <subcellularLocation>
        <location evidence="1 7">Cell membrane</location>
        <topology evidence="1 7">Multi-pass membrane protein</topology>
    </subcellularLocation>
</comment>
<evidence type="ECO:0000313" key="10">
    <source>
        <dbReference type="Proteomes" id="UP000487268"/>
    </source>
</evidence>
<dbReference type="PANTHER" id="PTHR30353:SF0">
    <property type="entry name" value="TRANSMEMBRANE PROTEIN"/>
    <property type="match status" value="1"/>
</dbReference>
<accession>A0A7K0BWP6</accession>
<dbReference type="GO" id="GO:0005886">
    <property type="term" value="C:plasma membrane"/>
    <property type="evidence" value="ECO:0007669"/>
    <property type="project" value="UniProtKB-SubCell"/>
</dbReference>
<dbReference type="EMBL" id="WEGH01000002">
    <property type="protein sequence ID" value="MQY05589.1"/>
    <property type="molecule type" value="Genomic_DNA"/>
</dbReference>
<evidence type="ECO:0000256" key="3">
    <source>
        <dbReference type="ARBA" id="ARBA00022475"/>
    </source>
</evidence>
<keyword evidence="10" id="KW-1185">Reference proteome</keyword>
<comment type="caution">
    <text evidence="9">The sequence shown here is derived from an EMBL/GenBank/DDBJ whole genome shotgun (WGS) entry which is preliminary data.</text>
</comment>
<dbReference type="Pfam" id="PF09335">
    <property type="entry name" value="VTT_dom"/>
    <property type="match status" value="1"/>
</dbReference>
<keyword evidence="3 7" id="KW-1003">Cell membrane</keyword>
<feature type="transmembrane region" description="Helical" evidence="7">
    <location>
        <begin position="50"/>
        <end position="71"/>
    </location>
</feature>
<evidence type="ECO:0000256" key="6">
    <source>
        <dbReference type="ARBA" id="ARBA00023136"/>
    </source>
</evidence>
<proteinExistence type="inferred from homology"/>
<dbReference type="PANTHER" id="PTHR30353">
    <property type="entry name" value="INNER MEMBRANE PROTEIN DEDA-RELATED"/>
    <property type="match status" value="1"/>
</dbReference>
<evidence type="ECO:0000313" key="9">
    <source>
        <dbReference type="EMBL" id="MQY05589.1"/>
    </source>
</evidence>
<feature type="domain" description="VTT" evidence="8">
    <location>
        <begin position="30"/>
        <end position="153"/>
    </location>
</feature>
<evidence type="ECO:0000256" key="1">
    <source>
        <dbReference type="ARBA" id="ARBA00004651"/>
    </source>
</evidence>
<name>A0A7K0BWP6_9ACTN</name>
<feature type="transmembrane region" description="Helical" evidence="7">
    <location>
        <begin position="12"/>
        <end position="30"/>
    </location>
</feature>
<keyword evidence="6 7" id="KW-0472">Membrane</keyword>
<reference evidence="9 10" key="1">
    <citation type="submission" date="2019-10" db="EMBL/GenBank/DDBJ databases">
        <title>Actinomadura rubteroloni sp. nov. and Actinomadura macrotermitis sp. nov., isolated from the gut of fungus growing-termite Macrotermes natalensis.</title>
        <authorList>
            <person name="Benndorf R."/>
            <person name="Martin K."/>
            <person name="Kuefner M."/>
            <person name="De Beer W."/>
            <person name="Kaster A.-K."/>
            <person name="Vollmers J."/>
            <person name="Poulsen M."/>
            <person name="Beemelmanns C."/>
        </authorList>
    </citation>
    <scope>NUCLEOTIDE SEQUENCE [LARGE SCALE GENOMIC DNA]</scope>
    <source>
        <strain evidence="9 10">RB68</strain>
    </source>
</reference>
<feature type="transmembrane region" description="Helical" evidence="7">
    <location>
        <begin position="91"/>
        <end position="112"/>
    </location>
</feature>
<evidence type="ECO:0000256" key="5">
    <source>
        <dbReference type="ARBA" id="ARBA00022989"/>
    </source>
</evidence>
<keyword evidence="5 7" id="KW-1133">Transmembrane helix</keyword>
<evidence type="ECO:0000256" key="4">
    <source>
        <dbReference type="ARBA" id="ARBA00022692"/>
    </source>
</evidence>
<evidence type="ECO:0000259" key="8">
    <source>
        <dbReference type="Pfam" id="PF09335"/>
    </source>
</evidence>
<keyword evidence="4 7" id="KW-0812">Transmembrane</keyword>
<dbReference type="OrthoDB" id="162303at2"/>
<comment type="similarity">
    <text evidence="2 7">Belongs to the DedA family.</text>
</comment>